<accession>A0A8S2QUP7</accession>
<dbReference type="InterPro" id="IPR000007">
    <property type="entry name" value="Tubby_C"/>
</dbReference>
<dbReference type="InterPro" id="IPR025659">
    <property type="entry name" value="Tubby-like_C"/>
</dbReference>
<protein>
    <recommendedName>
        <fullName evidence="4">Tubby-like protein</fullName>
    </recommendedName>
</protein>
<proteinExistence type="inferred from homology"/>
<evidence type="ECO:0000256" key="4">
    <source>
        <dbReference type="RuleBase" id="RU361125"/>
    </source>
</evidence>
<dbReference type="InterPro" id="IPR018066">
    <property type="entry name" value="Tubby_C_CS"/>
</dbReference>
<evidence type="ECO:0000313" key="7">
    <source>
        <dbReference type="Proteomes" id="UP000681967"/>
    </source>
</evidence>
<feature type="domain" description="Tubby C-terminal" evidence="5">
    <location>
        <begin position="2"/>
        <end position="82"/>
    </location>
</feature>
<comment type="similarity">
    <text evidence="2 4">Belongs to the TUB family.</text>
</comment>
<dbReference type="Proteomes" id="UP000681967">
    <property type="component" value="Unassembled WGS sequence"/>
</dbReference>
<dbReference type="GO" id="GO:0005737">
    <property type="term" value="C:cytoplasm"/>
    <property type="evidence" value="ECO:0007669"/>
    <property type="project" value="UniProtKB-SubCell"/>
</dbReference>
<evidence type="ECO:0000256" key="1">
    <source>
        <dbReference type="ARBA" id="ARBA00004496"/>
    </source>
</evidence>
<dbReference type="GO" id="GO:0061512">
    <property type="term" value="P:protein localization to cilium"/>
    <property type="evidence" value="ECO:0007669"/>
    <property type="project" value="TreeGrafter"/>
</dbReference>
<dbReference type="AlphaFoldDB" id="A0A8S2QUP7"/>
<dbReference type="PROSITE" id="PS01201">
    <property type="entry name" value="TUB_2"/>
    <property type="match status" value="1"/>
</dbReference>
<dbReference type="Pfam" id="PF01167">
    <property type="entry name" value="Tub"/>
    <property type="match status" value="1"/>
</dbReference>
<evidence type="ECO:0000256" key="2">
    <source>
        <dbReference type="ARBA" id="ARBA00007129"/>
    </source>
</evidence>
<dbReference type="PRINTS" id="PR01573">
    <property type="entry name" value="SUPERTUBBY"/>
</dbReference>
<evidence type="ECO:0000313" key="6">
    <source>
        <dbReference type="EMBL" id="CAF4127905.1"/>
    </source>
</evidence>
<evidence type="ECO:0000259" key="5">
    <source>
        <dbReference type="Pfam" id="PF01167"/>
    </source>
</evidence>
<evidence type="ECO:0000256" key="3">
    <source>
        <dbReference type="ARBA" id="ARBA00022490"/>
    </source>
</evidence>
<dbReference type="PANTHER" id="PTHR16517">
    <property type="entry name" value="TUBBY-RELATED"/>
    <property type="match status" value="1"/>
</dbReference>
<dbReference type="SUPFAM" id="SSF54518">
    <property type="entry name" value="Tubby C-terminal domain-like"/>
    <property type="match status" value="1"/>
</dbReference>
<dbReference type="GO" id="GO:0005929">
    <property type="term" value="C:cilium"/>
    <property type="evidence" value="ECO:0007669"/>
    <property type="project" value="TreeGrafter"/>
</dbReference>
<gene>
    <name evidence="6" type="ORF">BYL167_LOCUS20398</name>
</gene>
<comment type="caution">
    <text evidence="6">The sequence shown here is derived from an EMBL/GenBank/DDBJ whole genome shotgun (WGS) entry which is preliminary data.</text>
</comment>
<dbReference type="PANTHER" id="PTHR16517:SF7">
    <property type="entry name" value="PROTEIN KING TUBBY"/>
    <property type="match status" value="1"/>
</dbReference>
<dbReference type="Gene3D" id="3.20.90.10">
    <property type="entry name" value="Tubby Protein, Chain A"/>
    <property type="match status" value="1"/>
</dbReference>
<dbReference type="EMBL" id="CAJOBH010008958">
    <property type="protein sequence ID" value="CAF4127905.1"/>
    <property type="molecule type" value="Genomic_DNA"/>
</dbReference>
<name>A0A8S2QUP7_9BILA</name>
<reference evidence="6" key="1">
    <citation type="submission" date="2021-02" db="EMBL/GenBank/DDBJ databases">
        <authorList>
            <person name="Nowell W R."/>
        </authorList>
    </citation>
    <scope>NUCLEOTIDE SEQUENCE</scope>
</reference>
<comment type="subcellular location">
    <subcellularLocation>
        <location evidence="1">Cytoplasm</location>
    </subcellularLocation>
</comment>
<sequence length="88" mass="10026">MSNLLELHNKSPIWNEETQSYVLNFHGRVTQASVKNFQVVHDNDQEYVCMQFGRVSDDVFTCDFKYPLCAVQAFGIALSSFDGKLACE</sequence>
<keyword evidence="3" id="KW-0963">Cytoplasm</keyword>
<dbReference type="PROSITE" id="PS01200">
    <property type="entry name" value="TUB_1"/>
    <property type="match status" value="1"/>
</dbReference>
<organism evidence="6 7">
    <name type="scientific">Rotaria magnacalcarata</name>
    <dbReference type="NCBI Taxonomy" id="392030"/>
    <lineage>
        <taxon>Eukaryota</taxon>
        <taxon>Metazoa</taxon>
        <taxon>Spiralia</taxon>
        <taxon>Gnathifera</taxon>
        <taxon>Rotifera</taxon>
        <taxon>Eurotatoria</taxon>
        <taxon>Bdelloidea</taxon>
        <taxon>Philodinida</taxon>
        <taxon>Philodinidae</taxon>
        <taxon>Rotaria</taxon>
    </lineage>
</organism>